<accession>A0AAV9IGY3</accession>
<dbReference type="Proteomes" id="UP001300502">
    <property type="component" value="Unassembled WGS sequence"/>
</dbReference>
<dbReference type="EMBL" id="JANCYU010000041">
    <property type="protein sequence ID" value="KAK4526579.1"/>
    <property type="molecule type" value="Genomic_DNA"/>
</dbReference>
<name>A0AAV9IGY3_9RHOD</name>
<organism evidence="2 3">
    <name type="scientific">Galdieria yellowstonensis</name>
    <dbReference type="NCBI Taxonomy" id="3028027"/>
    <lineage>
        <taxon>Eukaryota</taxon>
        <taxon>Rhodophyta</taxon>
        <taxon>Bangiophyceae</taxon>
        <taxon>Galdieriales</taxon>
        <taxon>Galdieriaceae</taxon>
        <taxon>Galdieria</taxon>
    </lineage>
</organism>
<keyword evidence="3" id="KW-1185">Reference proteome</keyword>
<reference evidence="2 3" key="1">
    <citation type="submission" date="2022-07" db="EMBL/GenBank/DDBJ databases">
        <title>Genome-wide signatures of adaptation to extreme environments.</title>
        <authorList>
            <person name="Cho C.H."/>
            <person name="Yoon H.S."/>
        </authorList>
    </citation>
    <scope>NUCLEOTIDE SEQUENCE [LARGE SCALE GENOMIC DNA]</scope>
    <source>
        <strain evidence="2 3">108.79 E11</strain>
    </source>
</reference>
<dbReference type="AlphaFoldDB" id="A0AAV9IGY3"/>
<evidence type="ECO:0000256" key="1">
    <source>
        <dbReference type="SAM" id="MobiDB-lite"/>
    </source>
</evidence>
<comment type="caution">
    <text evidence="2">The sequence shown here is derived from an EMBL/GenBank/DDBJ whole genome shotgun (WGS) entry which is preliminary data.</text>
</comment>
<proteinExistence type="predicted"/>
<protein>
    <submittedName>
        <fullName evidence="2">Uncharacterized protein</fullName>
    </submittedName>
</protein>
<gene>
    <name evidence="2" type="ORF">GAYE_SCF25G4495</name>
</gene>
<sequence length="211" mass="24234">MFDSFCTCPEQAVTRTTTGCYVEYPLMNNLEETNNQFYLLPQKRKRTSECLLDSYETKRRPLGINAVDNFDGETKSWSNQNMDISTPENVVVASSAAEPFPVIRMLLSDDSDNTEHPTVKLADNQLLHFNPFKELYFSTHSQEQPQRLSNTGTSQHRNTCENNPTYEIIPYTPEKDIKNNLFCLQSTLLSNAAKNKEDTRTVDWQEDAMVE</sequence>
<evidence type="ECO:0000313" key="3">
    <source>
        <dbReference type="Proteomes" id="UP001300502"/>
    </source>
</evidence>
<evidence type="ECO:0000313" key="2">
    <source>
        <dbReference type="EMBL" id="KAK4526579.1"/>
    </source>
</evidence>
<feature type="region of interest" description="Disordered" evidence="1">
    <location>
        <begin position="140"/>
        <end position="164"/>
    </location>
</feature>